<comment type="similarity">
    <text evidence="2 8">Belongs to the Casparian strip membrane proteins (CASP) family.</text>
</comment>
<keyword evidence="4 8" id="KW-1003">Cell membrane</keyword>
<evidence type="ECO:0000256" key="8">
    <source>
        <dbReference type="RuleBase" id="RU361233"/>
    </source>
</evidence>
<keyword evidence="6 8" id="KW-1133">Transmembrane helix</keyword>
<dbReference type="EMBL" id="JADCNL010000006">
    <property type="protein sequence ID" value="KAG0476855.1"/>
    <property type="molecule type" value="Genomic_DNA"/>
</dbReference>
<feature type="transmembrane region" description="Helical" evidence="8">
    <location>
        <begin position="71"/>
        <end position="99"/>
    </location>
</feature>
<keyword evidence="11" id="KW-1185">Reference proteome</keyword>
<dbReference type="InterPro" id="IPR006702">
    <property type="entry name" value="CASP_dom"/>
</dbReference>
<dbReference type="Proteomes" id="UP000636800">
    <property type="component" value="Chromosome 6"/>
</dbReference>
<accession>A0A835QNX2</accession>
<feature type="domain" description="Casparian strip membrane protein" evidence="9">
    <location>
        <begin position="65"/>
        <end position="133"/>
    </location>
</feature>
<comment type="caution">
    <text evidence="10">The sequence shown here is derived from an EMBL/GenBank/DDBJ whole genome shotgun (WGS) entry which is preliminary data.</text>
</comment>
<dbReference type="OrthoDB" id="2113341at2759"/>
<evidence type="ECO:0000259" key="9">
    <source>
        <dbReference type="Pfam" id="PF04535"/>
    </source>
</evidence>
<dbReference type="Pfam" id="PF04535">
    <property type="entry name" value="CASP_dom"/>
    <property type="match status" value="1"/>
</dbReference>
<evidence type="ECO:0000256" key="2">
    <source>
        <dbReference type="ARBA" id="ARBA00007651"/>
    </source>
</evidence>
<organism evidence="10 11">
    <name type="scientific">Vanilla planifolia</name>
    <name type="common">Vanilla</name>
    <dbReference type="NCBI Taxonomy" id="51239"/>
    <lineage>
        <taxon>Eukaryota</taxon>
        <taxon>Viridiplantae</taxon>
        <taxon>Streptophyta</taxon>
        <taxon>Embryophyta</taxon>
        <taxon>Tracheophyta</taxon>
        <taxon>Spermatophyta</taxon>
        <taxon>Magnoliopsida</taxon>
        <taxon>Liliopsida</taxon>
        <taxon>Asparagales</taxon>
        <taxon>Orchidaceae</taxon>
        <taxon>Vanilloideae</taxon>
        <taxon>Vanilleae</taxon>
        <taxon>Vanilla</taxon>
    </lineage>
</organism>
<comment type="subcellular location">
    <subcellularLocation>
        <location evidence="1 8">Cell membrane</location>
        <topology evidence="1 8">Multi-pass membrane protein</topology>
    </subcellularLocation>
</comment>
<sequence>MALVAMPSQSARSVRWVRIGRSTKTVLTLVAAFAMPGRDDVQLLVPQILRGWQRVASSFILSFVNKARSSLALIVGDLAATVVLFTSNAAAIAVVMVAWKGTPGFGWSRFCNVAGGFCGPVVAAIVISSIAAAVHFLLLSLSIGALHKRSSS</sequence>
<proteinExistence type="inferred from homology"/>
<evidence type="ECO:0000256" key="6">
    <source>
        <dbReference type="ARBA" id="ARBA00022989"/>
    </source>
</evidence>
<evidence type="ECO:0000256" key="1">
    <source>
        <dbReference type="ARBA" id="ARBA00004651"/>
    </source>
</evidence>
<dbReference type="PANTHER" id="PTHR36488">
    <property type="entry name" value="CASP-LIKE PROTEIN 1U1"/>
    <property type="match status" value="1"/>
</dbReference>
<dbReference type="InterPro" id="IPR006459">
    <property type="entry name" value="CASP/CASPL"/>
</dbReference>
<evidence type="ECO:0000313" key="10">
    <source>
        <dbReference type="EMBL" id="KAG0476855.1"/>
    </source>
</evidence>
<name>A0A835QNX2_VANPL</name>
<comment type="subunit">
    <text evidence="3 8">Homodimer and heterodimers.</text>
</comment>
<keyword evidence="7 8" id="KW-0472">Membrane</keyword>
<dbReference type="NCBIfam" id="TIGR01569">
    <property type="entry name" value="A_tha_TIGR01569"/>
    <property type="match status" value="1"/>
</dbReference>
<evidence type="ECO:0000256" key="3">
    <source>
        <dbReference type="ARBA" id="ARBA00011489"/>
    </source>
</evidence>
<evidence type="ECO:0000256" key="5">
    <source>
        <dbReference type="ARBA" id="ARBA00022692"/>
    </source>
</evidence>
<evidence type="ECO:0000313" key="11">
    <source>
        <dbReference type="Proteomes" id="UP000636800"/>
    </source>
</evidence>
<gene>
    <name evidence="10" type="ORF">HPP92_013696</name>
</gene>
<dbReference type="InterPro" id="IPR044173">
    <property type="entry name" value="CASPL"/>
</dbReference>
<evidence type="ECO:0000256" key="4">
    <source>
        <dbReference type="ARBA" id="ARBA00022475"/>
    </source>
</evidence>
<dbReference type="GO" id="GO:0005886">
    <property type="term" value="C:plasma membrane"/>
    <property type="evidence" value="ECO:0007669"/>
    <property type="project" value="UniProtKB-SubCell"/>
</dbReference>
<keyword evidence="5 8" id="KW-0812">Transmembrane</keyword>
<dbReference type="PANTHER" id="PTHR36488:SF8">
    <property type="entry name" value="CASP-LIKE PROTEIN 1U1"/>
    <property type="match status" value="1"/>
</dbReference>
<feature type="transmembrane region" description="Helical" evidence="8">
    <location>
        <begin position="119"/>
        <end position="146"/>
    </location>
</feature>
<protein>
    <recommendedName>
        <fullName evidence="8">CASP-like protein</fullName>
    </recommendedName>
</protein>
<evidence type="ECO:0000256" key="7">
    <source>
        <dbReference type="ARBA" id="ARBA00023136"/>
    </source>
</evidence>
<dbReference type="AlphaFoldDB" id="A0A835QNX2"/>
<reference evidence="10 11" key="1">
    <citation type="journal article" date="2020" name="Nat. Food">
        <title>A phased Vanilla planifolia genome enables genetic improvement of flavour and production.</title>
        <authorList>
            <person name="Hasing T."/>
            <person name="Tang H."/>
            <person name="Brym M."/>
            <person name="Khazi F."/>
            <person name="Huang T."/>
            <person name="Chambers A.H."/>
        </authorList>
    </citation>
    <scope>NUCLEOTIDE SEQUENCE [LARGE SCALE GENOMIC DNA]</scope>
    <source>
        <tissue evidence="10">Leaf</tissue>
    </source>
</reference>
<comment type="caution">
    <text evidence="8">Lacks conserved residue(s) required for the propagation of feature annotation.</text>
</comment>